<dbReference type="SUPFAM" id="SSF111369">
    <property type="entry name" value="HlyD-like secretion proteins"/>
    <property type="match status" value="1"/>
</dbReference>
<feature type="coiled-coil region" evidence="3">
    <location>
        <begin position="63"/>
        <end position="118"/>
    </location>
</feature>
<dbReference type="Pfam" id="PF25881">
    <property type="entry name" value="HH_YBHG"/>
    <property type="match status" value="1"/>
</dbReference>
<organism evidence="6 7">
    <name type="scientific">Mesorhizobium wenxiniae</name>
    <dbReference type="NCBI Taxonomy" id="2014805"/>
    <lineage>
        <taxon>Bacteria</taxon>
        <taxon>Pseudomonadati</taxon>
        <taxon>Pseudomonadota</taxon>
        <taxon>Alphaproteobacteria</taxon>
        <taxon>Hyphomicrobiales</taxon>
        <taxon>Phyllobacteriaceae</taxon>
        <taxon>Mesorhizobium</taxon>
    </lineage>
</organism>
<dbReference type="OrthoDB" id="9809385at2"/>
<keyword evidence="4" id="KW-0732">Signal</keyword>
<dbReference type="EMBL" id="NPKH01000011">
    <property type="protein sequence ID" value="PAP97009.1"/>
    <property type="molecule type" value="Genomic_DNA"/>
</dbReference>
<feature type="signal peptide" evidence="4">
    <location>
        <begin position="1"/>
        <end position="20"/>
    </location>
</feature>
<protein>
    <submittedName>
        <fullName evidence="6">HlyD family secretion protein</fullName>
    </submittedName>
</protein>
<comment type="caution">
    <text evidence="6">The sequence shown here is derived from an EMBL/GenBank/DDBJ whole genome shotgun (WGS) entry which is preliminary data.</text>
</comment>
<dbReference type="PANTHER" id="PTHR32347">
    <property type="entry name" value="EFFLUX SYSTEM COMPONENT YKNX-RELATED"/>
    <property type="match status" value="1"/>
</dbReference>
<evidence type="ECO:0000313" key="6">
    <source>
        <dbReference type="EMBL" id="PAP97009.1"/>
    </source>
</evidence>
<evidence type="ECO:0000259" key="5">
    <source>
        <dbReference type="Pfam" id="PF25881"/>
    </source>
</evidence>
<dbReference type="AlphaFoldDB" id="A0A271KPR1"/>
<evidence type="ECO:0000256" key="2">
    <source>
        <dbReference type="ARBA" id="ARBA00023054"/>
    </source>
</evidence>
<dbReference type="RefSeq" id="WP_095517644.1">
    <property type="nucleotide sequence ID" value="NZ_NPKH01000011.1"/>
</dbReference>
<keyword evidence="7" id="KW-1185">Reference proteome</keyword>
<dbReference type="InterPro" id="IPR059052">
    <property type="entry name" value="HH_YbhG-like"/>
</dbReference>
<dbReference type="InterPro" id="IPR050465">
    <property type="entry name" value="UPF0194_transport"/>
</dbReference>
<name>A0A271KPR1_9HYPH</name>
<dbReference type="Proteomes" id="UP000215931">
    <property type="component" value="Unassembled WGS sequence"/>
</dbReference>
<dbReference type="Gene3D" id="2.40.30.170">
    <property type="match status" value="1"/>
</dbReference>
<keyword evidence="2 3" id="KW-0175">Coiled coil</keyword>
<dbReference type="Gene3D" id="1.10.287.470">
    <property type="entry name" value="Helix hairpin bin"/>
    <property type="match status" value="2"/>
</dbReference>
<dbReference type="PANTHER" id="PTHR32347:SF23">
    <property type="entry name" value="BLL5650 PROTEIN"/>
    <property type="match status" value="1"/>
</dbReference>
<evidence type="ECO:0000256" key="1">
    <source>
        <dbReference type="ARBA" id="ARBA00004196"/>
    </source>
</evidence>
<evidence type="ECO:0000256" key="4">
    <source>
        <dbReference type="SAM" id="SignalP"/>
    </source>
</evidence>
<evidence type="ECO:0000313" key="7">
    <source>
        <dbReference type="Proteomes" id="UP000215931"/>
    </source>
</evidence>
<evidence type="ECO:0000256" key="3">
    <source>
        <dbReference type="SAM" id="Coils"/>
    </source>
</evidence>
<feature type="domain" description="YbhG-like alpha-helical hairpin" evidence="5">
    <location>
        <begin position="65"/>
        <end position="189"/>
    </location>
</feature>
<comment type="subcellular location">
    <subcellularLocation>
        <location evidence="1">Cell envelope</location>
    </subcellularLocation>
</comment>
<gene>
    <name evidence="6" type="ORF">CIT31_04845</name>
</gene>
<accession>A0A271KPR1</accession>
<feature type="chain" id="PRO_5012492993" evidence="4">
    <location>
        <begin position="21"/>
        <end position="317"/>
    </location>
</feature>
<reference evidence="6 7" key="1">
    <citation type="submission" date="2017-08" db="EMBL/GenBank/DDBJ databases">
        <title>Mesorhizobium wenxinae sp. nov., a novel rhizobial species isolated from root nodules of chickpea (Cicer arietinum L.).</title>
        <authorList>
            <person name="Zhang J."/>
        </authorList>
    </citation>
    <scope>NUCLEOTIDE SEQUENCE [LARGE SCALE GENOMIC DNA]</scope>
    <source>
        <strain evidence="7">WYCCWR 10019</strain>
    </source>
</reference>
<sequence>MSFLCSLPLAALLFSACAPAAPLAVGYVEGDYVLLAPIEVAQVETISVKRGDRVVPGTPMVTLESADARIAVVQAEAALAQAQAQLADLQVGKRPEEIEVLKAQVDMAKAQAADAKRRYTRASDLFKRGTGTQADFDTASATLETANAQVGQAEANLAVGGLPARPETIKAAENQVSQAQSALEQARWRLSKRVLAAPSPGRVNDVIRNPGDTAGPTAPVISMLPDGAVKLSVYVPESAFSSVKVGTLLNVHCDGCGPDVKARISYVSPDPEFTPPVIYSLETRQKLVYLVEARPEGDSSALQPGQIVDVDLADIGK</sequence>
<dbReference type="GO" id="GO:0030313">
    <property type="term" value="C:cell envelope"/>
    <property type="evidence" value="ECO:0007669"/>
    <property type="project" value="UniProtKB-SubCell"/>
</dbReference>
<dbReference type="Gene3D" id="2.40.50.100">
    <property type="match status" value="1"/>
</dbReference>
<proteinExistence type="predicted"/>